<dbReference type="SUPFAM" id="SSF51971">
    <property type="entry name" value="Nucleotide-binding domain"/>
    <property type="match status" value="1"/>
</dbReference>
<dbReference type="PANTHER" id="PTHR42659">
    <property type="entry name" value="XANTHINE DEHYDROGENASE SUBUNIT C-RELATED"/>
    <property type="match status" value="1"/>
</dbReference>
<keyword evidence="6" id="KW-1185">Reference proteome</keyword>
<sequence>MENFEHINAKSFEEAGKAVEGNKNFSKVVMAGGTDLMTVMRTRILNEMPETVVNLKTIEDGAYIRDEGDQIAIGAITKLKDVVSSEELSKSCVALNEAAHTVASPLIRNIGTIGGNICQDVRCWYYRYPEDGGGILNCARKGGSECYAIRGDNRYHSIYGGMKTKVTGCSLSCPVGTDIGSYMELLRNHDMQGACDILIGYNPLGAITGRICAHFCQDDCNRGHLAATEAPGEGDDSVGIHTVERCMGDYMFAHPERYYTAPEKETGKKVVLVGSGPAGLTAAYYLRKAGHDVTILDSQEKPGGMLRYAIPNYRLPLKYVDRIEELWKGMGVKFQCGVTVGKDVEAADLEKQYDKVFYATGAWSRPVLGFDGEEFTEFGLSFLVEVNQWMQKKERKHVLVIGGGNVAMDVAVTAKRLGAETVTLACLEARDEMPSSEEEIHRALEEGIKIMNSYGVSKALYADGKITGMELKRCVSVYDEDHHFSPEYDDTELLSIDADSVLMAAGQRVDLSFLKEEYDLAVERGRIKTDEVTRRTNRKDVYAGGDAVSGPSTVASAIRQGREAAKDINKTYGIDCPVYYEKKGFTKFDPDCLSIKHSVKDIETPVSERRIDKEDSDTVPEEAIFEEAKRCMNCACYSVNASDISPVLLMDDAEIVTTKKTINAKDFFTTELDTKDMLEPGELVKEIRVNKLDGYTTHYEKLRIRPSIDFAIISLTTAVKKAADKVDDIRLVLGGVAPVPIRLYQVEDYLKGKTMTADLIDQAVDMAVADCFVLRKNAYKVTQVKTYLKRFLESI</sequence>
<dbReference type="PROSITE" id="PS51387">
    <property type="entry name" value="FAD_PCMH"/>
    <property type="match status" value="1"/>
</dbReference>
<keyword evidence="2" id="KW-0274">FAD</keyword>
<proteinExistence type="predicted"/>
<organism evidence="5 6">
    <name type="scientific">Ruminococcus turbiniformis</name>
    <dbReference type="NCBI Taxonomy" id="2881258"/>
    <lineage>
        <taxon>Bacteria</taxon>
        <taxon>Bacillati</taxon>
        <taxon>Bacillota</taxon>
        <taxon>Clostridia</taxon>
        <taxon>Eubacteriales</taxon>
        <taxon>Oscillospiraceae</taxon>
        <taxon>Ruminococcus</taxon>
    </lineage>
</organism>
<reference evidence="5 6" key="1">
    <citation type="submission" date="2021-10" db="EMBL/GenBank/DDBJ databases">
        <title>Anaerobic single-cell dispensing facilitates the cultivation of human gut bacteria.</title>
        <authorList>
            <person name="Afrizal A."/>
        </authorList>
    </citation>
    <scope>NUCLEOTIDE SEQUENCE [LARGE SCALE GENOMIC DNA]</scope>
    <source>
        <strain evidence="5 6">CLA-AA-H200</strain>
    </source>
</reference>
<keyword evidence="3" id="KW-0560">Oxidoreductase</keyword>
<evidence type="ECO:0000259" key="4">
    <source>
        <dbReference type="PROSITE" id="PS51387"/>
    </source>
</evidence>
<dbReference type="InterPro" id="IPR036188">
    <property type="entry name" value="FAD/NAD-bd_sf"/>
</dbReference>
<dbReference type="InterPro" id="IPR016166">
    <property type="entry name" value="FAD-bd_PCMH"/>
</dbReference>
<dbReference type="Gene3D" id="3.30.465.10">
    <property type="match status" value="1"/>
</dbReference>
<dbReference type="Gene3D" id="3.30.390.50">
    <property type="entry name" value="CO dehydrogenase flavoprotein, C-terminal domain"/>
    <property type="match status" value="1"/>
</dbReference>
<dbReference type="EMBL" id="JAJEQX010000051">
    <property type="protein sequence ID" value="MCC2256138.1"/>
    <property type="molecule type" value="Genomic_DNA"/>
</dbReference>
<dbReference type="Pfam" id="PF07992">
    <property type="entry name" value="Pyr_redox_2"/>
    <property type="match status" value="1"/>
</dbReference>
<protein>
    <submittedName>
        <fullName evidence="5">FAD-dependent oxidoreductase</fullName>
    </submittedName>
</protein>
<dbReference type="InterPro" id="IPR051312">
    <property type="entry name" value="Diverse_Substr_Oxidored"/>
</dbReference>
<accession>A0ABS8G3I3</accession>
<feature type="domain" description="FAD-binding PCMH-type" evidence="4">
    <location>
        <begin position="1"/>
        <end position="217"/>
    </location>
</feature>
<dbReference type="SUPFAM" id="SSF56176">
    <property type="entry name" value="FAD-binding/transporter-associated domain-like"/>
    <property type="match status" value="1"/>
</dbReference>
<dbReference type="InterPro" id="IPR016169">
    <property type="entry name" value="FAD-bd_PCMH_sub2"/>
</dbReference>
<dbReference type="PANTHER" id="PTHR42659:SF2">
    <property type="entry name" value="XANTHINE DEHYDROGENASE SUBUNIT C-RELATED"/>
    <property type="match status" value="1"/>
</dbReference>
<dbReference type="InterPro" id="IPR028261">
    <property type="entry name" value="DPD_II"/>
</dbReference>
<dbReference type="Pfam" id="PF14691">
    <property type="entry name" value="Fer4_20"/>
    <property type="match status" value="1"/>
</dbReference>
<dbReference type="InterPro" id="IPR036318">
    <property type="entry name" value="FAD-bd_PCMH-like_sf"/>
</dbReference>
<comment type="caution">
    <text evidence="5">The sequence shown here is derived from an EMBL/GenBank/DDBJ whole genome shotgun (WGS) entry which is preliminary data.</text>
</comment>
<dbReference type="SUPFAM" id="SSF55447">
    <property type="entry name" value="CO dehydrogenase flavoprotein C-terminal domain-like"/>
    <property type="match status" value="1"/>
</dbReference>
<dbReference type="Gene3D" id="1.10.1060.10">
    <property type="entry name" value="Alpha-helical ferredoxin"/>
    <property type="match status" value="1"/>
</dbReference>
<dbReference type="SMART" id="SM01092">
    <property type="entry name" value="CO_deh_flav_C"/>
    <property type="match status" value="1"/>
</dbReference>
<dbReference type="InterPro" id="IPR016167">
    <property type="entry name" value="FAD-bd_PCMH_sub1"/>
</dbReference>
<gene>
    <name evidence="5" type="ORF">LKD70_17290</name>
</gene>
<dbReference type="InterPro" id="IPR005107">
    <property type="entry name" value="CO_DH_flav_C"/>
</dbReference>
<evidence type="ECO:0000313" key="5">
    <source>
        <dbReference type="EMBL" id="MCC2256138.1"/>
    </source>
</evidence>
<evidence type="ECO:0000256" key="3">
    <source>
        <dbReference type="ARBA" id="ARBA00023002"/>
    </source>
</evidence>
<dbReference type="Gene3D" id="3.30.43.10">
    <property type="entry name" value="Uridine Diphospho-n-acetylenolpyruvylglucosamine Reductase, domain 2"/>
    <property type="match status" value="1"/>
</dbReference>
<dbReference type="Proteomes" id="UP001198151">
    <property type="component" value="Unassembled WGS sequence"/>
</dbReference>
<name>A0ABS8G3I3_9FIRM</name>
<evidence type="ECO:0000256" key="1">
    <source>
        <dbReference type="ARBA" id="ARBA00022630"/>
    </source>
</evidence>
<evidence type="ECO:0000256" key="2">
    <source>
        <dbReference type="ARBA" id="ARBA00022827"/>
    </source>
</evidence>
<dbReference type="InterPro" id="IPR036683">
    <property type="entry name" value="CO_DH_flav_C_dom_sf"/>
</dbReference>
<keyword evidence="1" id="KW-0285">Flavoprotein</keyword>
<dbReference type="SUPFAM" id="SSF46548">
    <property type="entry name" value="alpha-helical ferredoxin"/>
    <property type="match status" value="1"/>
</dbReference>
<dbReference type="Pfam" id="PF03450">
    <property type="entry name" value="CO_deh_flav_C"/>
    <property type="match status" value="1"/>
</dbReference>
<dbReference type="InterPro" id="IPR009051">
    <property type="entry name" value="Helical_ferredxn"/>
</dbReference>
<dbReference type="RefSeq" id="WP_227709119.1">
    <property type="nucleotide sequence ID" value="NZ_JAJEQX010000051.1"/>
</dbReference>
<evidence type="ECO:0000313" key="6">
    <source>
        <dbReference type="Proteomes" id="UP001198151"/>
    </source>
</evidence>
<dbReference type="InterPro" id="IPR002346">
    <property type="entry name" value="Mopterin_DH_FAD-bd"/>
</dbReference>
<dbReference type="InterPro" id="IPR023753">
    <property type="entry name" value="FAD/NAD-binding_dom"/>
</dbReference>
<dbReference type="PRINTS" id="PR00419">
    <property type="entry name" value="ADXRDTASE"/>
</dbReference>
<dbReference type="Pfam" id="PF00941">
    <property type="entry name" value="FAD_binding_5"/>
    <property type="match status" value="1"/>
</dbReference>
<dbReference type="Gene3D" id="3.40.50.720">
    <property type="entry name" value="NAD(P)-binding Rossmann-like Domain"/>
    <property type="match status" value="1"/>
</dbReference>
<dbReference type="Gene3D" id="3.50.50.60">
    <property type="entry name" value="FAD/NAD(P)-binding domain"/>
    <property type="match status" value="1"/>
</dbReference>